<feature type="region of interest" description="Disordered" evidence="1">
    <location>
        <begin position="232"/>
        <end position="278"/>
    </location>
</feature>
<feature type="compositionally biased region" description="Basic residues" evidence="1">
    <location>
        <begin position="259"/>
        <end position="269"/>
    </location>
</feature>
<name>K0RAS2_THAOC</name>
<evidence type="ECO:0000256" key="1">
    <source>
        <dbReference type="SAM" id="MobiDB-lite"/>
    </source>
</evidence>
<keyword evidence="3" id="KW-1185">Reference proteome</keyword>
<gene>
    <name evidence="2" type="ORF">THAOC_30134</name>
</gene>
<comment type="caution">
    <text evidence="2">The sequence shown here is derived from an EMBL/GenBank/DDBJ whole genome shotgun (WGS) entry which is preliminary data.</text>
</comment>
<feature type="region of interest" description="Disordered" evidence="1">
    <location>
        <begin position="1"/>
        <end position="30"/>
    </location>
</feature>
<feature type="compositionally biased region" description="Polar residues" evidence="1">
    <location>
        <begin position="1"/>
        <end position="11"/>
    </location>
</feature>
<sequence length="434" mass="48754">TSSRQNGSTQGMERRGGHVKDKLKDLSKGLKPTARANPLLVLEAVADDMKFKFTKGVAEFQTEPPRHKDDASIVNALSAYTRGGMSSDITNMLFMSEEGRFVDSMECIGKGEATFTAYIPTYSNVYTTLRAMKLEGQFEAAYDSFHQQSTNDGKFDYKSTSHVEYRRIFIHDTSTDERKTLKLNLAKKLAEHSAKPRTNEDTYGYLLRNAQRLPESDKSTLLGSDLNTKKIGSLKNEKKKRDHEEKWMESESGKSMANKSKKKPPKKQNKSMSSEPEISVTVEDLGVSLDIDINEDWDLGDIWDVMNLVDPESFEANEKETLKMIRKADRVCMPRELGDWITVKVKGGVRKGEGKWEGGSVKCNCNRCNFDGRCKFVQTFESLQFDNVPPNLAAGEALNFKTKIVRAVRVARQLNIDVASDLCSLCPPQLGVEV</sequence>
<reference evidence="2 3" key="1">
    <citation type="journal article" date="2012" name="Genome Biol.">
        <title>Genome and low-iron response of an oceanic diatom adapted to chronic iron limitation.</title>
        <authorList>
            <person name="Lommer M."/>
            <person name="Specht M."/>
            <person name="Roy A.S."/>
            <person name="Kraemer L."/>
            <person name="Andreson R."/>
            <person name="Gutowska M.A."/>
            <person name="Wolf J."/>
            <person name="Bergner S.V."/>
            <person name="Schilhabel M.B."/>
            <person name="Klostermeier U.C."/>
            <person name="Beiko R.G."/>
            <person name="Rosenstiel P."/>
            <person name="Hippler M."/>
            <person name="Laroche J."/>
        </authorList>
    </citation>
    <scope>NUCLEOTIDE SEQUENCE [LARGE SCALE GENOMIC DNA]</scope>
    <source>
        <strain evidence="2 3">CCMP1005</strain>
    </source>
</reference>
<accession>K0RAS2</accession>
<feature type="compositionally biased region" description="Basic and acidic residues" evidence="1">
    <location>
        <begin position="242"/>
        <end position="252"/>
    </location>
</feature>
<feature type="compositionally biased region" description="Basic and acidic residues" evidence="1">
    <location>
        <begin position="12"/>
        <end position="28"/>
    </location>
</feature>
<organism evidence="2 3">
    <name type="scientific">Thalassiosira oceanica</name>
    <name type="common">Marine diatom</name>
    <dbReference type="NCBI Taxonomy" id="159749"/>
    <lineage>
        <taxon>Eukaryota</taxon>
        <taxon>Sar</taxon>
        <taxon>Stramenopiles</taxon>
        <taxon>Ochrophyta</taxon>
        <taxon>Bacillariophyta</taxon>
        <taxon>Coscinodiscophyceae</taxon>
        <taxon>Thalassiosirophycidae</taxon>
        <taxon>Thalassiosirales</taxon>
        <taxon>Thalassiosiraceae</taxon>
        <taxon>Thalassiosira</taxon>
    </lineage>
</organism>
<feature type="non-terminal residue" evidence="2">
    <location>
        <position position="1"/>
    </location>
</feature>
<protein>
    <submittedName>
        <fullName evidence="2">Uncharacterized protein</fullName>
    </submittedName>
</protein>
<dbReference type="Proteomes" id="UP000266841">
    <property type="component" value="Unassembled WGS sequence"/>
</dbReference>
<proteinExistence type="predicted"/>
<evidence type="ECO:0000313" key="3">
    <source>
        <dbReference type="Proteomes" id="UP000266841"/>
    </source>
</evidence>
<dbReference type="AlphaFoldDB" id="K0RAS2"/>
<dbReference type="EMBL" id="AGNL01042998">
    <property type="protein sequence ID" value="EJK50768.1"/>
    <property type="molecule type" value="Genomic_DNA"/>
</dbReference>
<evidence type="ECO:0000313" key="2">
    <source>
        <dbReference type="EMBL" id="EJK50768.1"/>
    </source>
</evidence>